<dbReference type="PANTHER" id="PTHR13366:SF0">
    <property type="entry name" value="HEAT REPEAT-CONTAINING PROTEIN 6"/>
    <property type="match status" value="1"/>
</dbReference>
<feature type="region of interest" description="Disordered" evidence="2">
    <location>
        <begin position="146"/>
        <end position="189"/>
    </location>
</feature>
<dbReference type="InterPro" id="IPR052107">
    <property type="entry name" value="HEAT6"/>
</dbReference>
<dbReference type="Proteomes" id="UP000694543">
    <property type="component" value="Unplaced"/>
</dbReference>
<dbReference type="Ensembl" id="ENSCPIT00010015809.1">
    <property type="protein sequence ID" value="ENSCPIP00010013307.1"/>
    <property type="gene ID" value="ENSCPIG00010010374.1"/>
</dbReference>
<sequence length="902" mass="98468">ISKQRLSSYLQDLLGKTGLLVQFSDPAQSDVELRRAAVHSMANLCLSVPGQPCLDEPYRSVCFQTFLSVLQSSKTSNVDDIVFCMLLQNALKGIQSLLNGGKMKILQTDQLGSLLAVLKKCMFHGLPGLSIEMPAALYPAPLPQYDKRSPVKQEQPEPAAFKPTGKSKGKQKKGEFAEEGKEDLCDTGNESNHGADVLKLNLENSPCADPRACASDVACVPAGKDALPSHGASWKRISSSESEYSDAEGGIQSKMRSYQAKVRQGALACFLSAIKSIEKRVLYGYWSAFVPDAPGIGSPQSVSLMTIALKDPSPKTRACSLQVLSAILEGSKQFLSIAEDANDHKRAFTPFSVTIASSIRELHRCLLLALVAESSSQTLTQIIKCLANLVSNAPYSRLNPGLLTRVWNQIKPYICHKDVNVRVSSLTLLGAIVSAQAPLPEVQLLLQQPSSSGLSNSGSATPHRFNFSEQWRKALPLEGESPENPSGCLPPEPCWLIRLCISIIVLPREDSCSDSDANFPSGNVYEPSPVRLESLQNDQQILCITLLLGLNHSETPLVKAAAVRALGVYILFSCLRQDVMFVADTANAILNSLHDKSPSVRAKAAWSLGNLTDTLIVNMETMGQSFQEEFSDLLLLKMLRSATEASKDKDKVKSNAVRALGNLLHFLQPCHVAHPRFREAIEESLQALVSTVQSEATMKVRWNACYALGNVFKNSALPLGEAAWTTQAYSALSSVVKSCKNFKVRIKSAMALSIPSRRECYGATEQFCQIWSALVEALQKSEDTEDFLEFKYSASLRTQICQALLHLLSLATNTDLPLIWETIRANGDAIKSYVVQYMKSGVEDNEAGTHTDLCERERLLKGAIEHLHGVEKHPECKTGGRVSVYLEDVLTNHAGATELTEA</sequence>
<feature type="compositionally biased region" description="Basic and acidic residues" evidence="2">
    <location>
        <begin position="146"/>
        <end position="155"/>
    </location>
</feature>
<keyword evidence="5" id="KW-1185">Reference proteome</keyword>
<evidence type="ECO:0000313" key="5">
    <source>
        <dbReference type="Proteomes" id="UP000694543"/>
    </source>
</evidence>
<dbReference type="Pfam" id="PF13513">
    <property type="entry name" value="HEAT_EZ"/>
    <property type="match status" value="1"/>
</dbReference>
<dbReference type="Gene3D" id="1.25.10.10">
    <property type="entry name" value="Leucine-rich Repeat Variant"/>
    <property type="match status" value="2"/>
</dbReference>
<dbReference type="SUPFAM" id="SSF48371">
    <property type="entry name" value="ARM repeat"/>
    <property type="match status" value="1"/>
</dbReference>
<dbReference type="InterPro" id="IPR016024">
    <property type="entry name" value="ARM-type_fold"/>
</dbReference>
<organism evidence="4 5">
    <name type="scientific">Chrysolophus pictus</name>
    <name type="common">Golden pheasant</name>
    <name type="synonym">Phasianus pictus</name>
    <dbReference type="NCBI Taxonomy" id="9089"/>
    <lineage>
        <taxon>Eukaryota</taxon>
        <taxon>Metazoa</taxon>
        <taxon>Chordata</taxon>
        <taxon>Craniata</taxon>
        <taxon>Vertebrata</taxon>
        <taxon>Euteleostomi</taxon>
        <taxon>Archelosauria</taxon>
        <taxon>Archosauria</taxon>
        <taxon>Dinosauria</taxon>
        <taxon>Saurischia</taxon>
        <taxon>Theropoda</taxon>
        <taxon>Coelurosauria</taxon>
        <taxon>Aves</taxon>
        <taxon>Neognathae</taxon>
        <taxon>Galloanserae</taxon>
        <taxon>Galliformes</taxon>
        <taxon>Phasianidae</taxon>
        <taxon>Phasianinae</taxon>
        <taxon>Chrysolophus</taxon>
    </lineage>
</organism>
<evidence type="ECO:0000313" key="4">
    <source>
        <dbReference type="Ensembl" id="ENSCPIP00010013307.1"/>
    </source>
</evidence>
<dbReference type="AlphaFoldDB" id="A0A8C3LTG8"/>
<evidence type="ECO:0000256" key="2">
    <source>
        <dbReference type="SAM" id="MobiDB-lite"/>
    </source>
</evidence>
<dbReference type="PANTHER" id="PTHR13366">
    <property type="entry name" value="MALARIA ANTIGEN-RELATED"/>
    <property type="match status" value="1"/>
</dbReference>
<reference evidence="4" key="2">
    <citation type="submission" date="2025-09" db="UniProtKB">
        <authorList>
            <consortium name="Ensembl"/>
        </authorList>
    </citation>
    <scope>IDENTIFICATION</scope>
</reference>
<reference evidence="4" key="1">
    <citation type="submission" date="2025-08" db="UniProtKB">
        <authorList>
            <consortium name="Ensembl"/>
        </authorList>
    </citation>
    <scope>IDENTIFICATION</scope>
</reference>
<proteinExistence type="predicted"/>
<dbReference type="InterPro" id="IPR025283">
    <property type="entry name" value="DUF4042"/>
</dbReference>
<name>A0A8C3LTG8_CHRPC</name>
<protein>
    <recommendedName>
        <fullName evidence="1">HEAT repeat-containing protein 6</fullName>
    </recommendedName>
</protein>
<dbReference type="InterPro" id="IPR011989">
    <property type="entry name" value="ARM-like"/>
</dbReference>
<evidence type="ECO:0000259" key="3">
    <source>
        <dbReference type="Pfam" id="PF13251"/>
    </source>
</evidence>
<evidence type="ECO:0000256" key="1">
    <source>
        <dbReference type="ARBA" id="ARBA00015263"/>
    </source>
</evidence>
<dbReference type="Pfam" id="PF13251">
    <property type="entry name" value="DUF4042"/>
    <property type="match status" value="1"/>
</dbReference>
<feature type="domain" description="DUF4042" evidence="3">
    <location>
        <begin position="261"/>
        <end position="442"/>
    </location>
</feature>
<accession>A0A8C3LTG8</accession>
<feature type="compositionally biased region" description="Basic and acidic residues" evidence="2">
    <location>
        <begin position="172"/>
        <end position="184"/>
    </location>
</feature>